<dbReference type="InterPro" id="IPR004045">
    <property type="entry name" value="Glutathione_S-Trfase_N"/>
</dbReference>
<protein>
    <submittedName>
        <fullName evidence="2">Glutathione S-transferase family protein</fullName>
    </submittedName>
</protein>
<evidence type="ECO:0000259" key="1">
    <source>
        <dbReference type="PROSITE" id="PS50404"/>
    </source>
</evidence>
<proteinExistence type="predicted"/>
<dbReference type="RefSeq" id="WP_283357044.1">
    <property type="nucleotide sequence ID" value="NZ_JASVEJ010000029.1"/>
</dbReference>
<keyword evidence="3" id="KW-1185">Reference proteome</keyword>
<evidence type="ECO:0000313" key="2">
    <source>
        <dbReference type="EMBL" id="MDL5057345.1"/>
    </source>
</evidence>
<name>A0ABT7M137_9CYAN</name>
<comment type="caution">
    <text evidence="2">The sequence shown here is derived from an EMBL/GenBank/DDBJ whole genome shotgun (WGS) entry which is preliminary data.</text>
</comment>
<evidence type="ECO:0000313" key="3">
    <source>
        <dbReference type="Proteomes" id="UP001230986"/>
    </source>
</evidence>
<dbReference type="CDD" id="cd03043">
    <property type="entry name" value="GST_N_1"/>
    <property type="match status" value="1"/>
</dbReference>
<dbReference type="PANTHER" id="PTHR42673">
    <property type="entry name" value="MALEYLACETOACETATE ISOMERASE"/>
    <property type="match status" value="1"/>
</dbReference>
<dbReference type="SFLD" id="SFLDG00358">
    <property type="entry name" value="Main_(cytGST)"/>
    <property type="match status" value="1"/>
</dbReference>
<gene>
    <name evidence="2" type="ORF">QQ055_07695</name>
</gene>
<feature type="domain" description="GST N-terminal" evidence="1">
    <location>
        <begin position="4"/>
        <end position="84"/>
    </location>
</feature>
<organism evidence="2 3">
    <name type="scientific">Geitlerinema calcuttense NRMC-F 0142</name>
    <dbReference type="NCBI Taxonomy" id="2922238"/>
    <lineage>
        <taxon>Bacteria</taxon>
        <taxon>Bacillati</taxon>
        <taxon>Cyanobacteriota</taxon>
        <taxon>Cyanophyceae</taxon>
        <taxon>Geitlerinematales</taxon>
        <taxon>Geitlerinemataceae</taxon>
        <taxon>Geitlerinema</taxon>
    </lineage>
</organism>
<accession>A0ABT7M137</accession>
<dbReference type="SUPFAM" id="SSF52833">
    <property type="entry name" value="Thioredoxin-like"/>
    <property type="match status" value="1"/>
</dbReference>
<dbReference type="Pfam" id="PF13409">
    <property type="entry name" value="GST_N_2"/>
    <property type="match status" value="1"/>
</dbReference>
<reference evidence="2 3" key="1">
    <citation type="submission" date="2023-06" db="EMBL/GenBank/DDBJ databases">
        <title>Whole genome sequence of Oscillatoria calcuttensis NRMC-F 0142.</title>
        <authorList>
            <person name="Shakena Fathima T."/>
            <person name="Muralitharan G."/>
            <person name="Thajuddin N."/>
        </authorList>
    </citation>
    <scope>NUCLEOTIDE SEQUENCE [LARGE SCALE GENOMIC DNA]</scope>
    <source>
        <strain evidence="2 3">NRMC-F 0142</strain>
    </source>
</reference>
<sequence>MSNLALIIGSKNYSSWSLRPWLALKQAGVEFQEICIPLDTPTTHTEILRYSPTGKVPVLQDGDLTIWESLAICEYIAERYAPQLWPQDTPSRAVARAVSCEMHSGFAELRRNMPMNCCARLPGTGRTLKVQADIDRISNLWRNCRQTYGQEGVFLFGSFSIADAMFAPVISRFVTYDVVLDDCCQEYIRTLWSLPAMQEWLYEAQAECKTPKSL</sequence>
<dbReference type="InterPro" id="IPR040079">
    <property type="entry name" value="Glutathione_S-Trfase"/>
</dbReference>
<dbReference type="SFLD" id="SFLDS00019">
    <property type="entry name" value="Glutathione_Transferase_(cytos"/>
    <property type="match status" value="1"/>
</dbReference>
<dbReference type="InterPro" id="IPR036249">
    <property type="entry name" value="Thioredoxin-like_sf"/>
</dbReference>
<dbReference type="PROSITE" id="PS50404">
    <property type="entry name" value="GST_NTER"/>
    <property type="match status" value="1"/>
</dbReference>
<dbReference type="EMBL" id="JASVEJ010000029">
    <property type="protein sequence ID" value="MDL5057345.1"/>
    <property type="molecule type" value="Genomic_DNA"/>
</dbReference>
<dbReference type="Gene3D" id="1.20.1050.10">
    <property type="match status" value="1"/>
</dbReference>
<dbReference type="PANTHER" id="PTHR42673:SF4">
    <property type="entry name" value="MALEYLACETOACETATE ISOMERASE"/>
    <property type="match status" value="1"/>
</dbReference>
<dbReference type="InterPro" id="IPR036282">
    <property type="entry name" value="Glutathione-S-Trfase_C_sf"/>
</dbReference>
<dbReference type="Proteomes" id="UP001230986">
    <property type="component" value="Unassembled WGS sequence"/>
</dbReference>
<dbReference type="SUPFAM" id="SSF47616">
    <property type="entry name" value="GST C-terminal domain-like"/>
    <property type="match status" value="1"/>
</dbReference>
<dbReference type="CDD" id="cd03194">
    <property type="entry name" value="GST_C_3"/>
    <property type="match status" value="1"/>
</dbReference>
<dbReference type="Gene3D" id="3.40.30.10">
    <property type="entry name" value="Glutaredoxin"/>
    <property type="match status" value="1"/>
</dbReference>